<sequence length="95" mass="10318">MAGAPRRRGRVDLLADPHPVLSGVLEVGPVDPHALPLRIDLLLVDPKLFDTLLVEGPNPVLGPLVLSGALTDRTIRVERRRRIRVWSDIGFSGSG</sequence>
<proteinExistence type="predicted"/>
<dbReference type="EMBL" id="ACVN02000242">
    <property type="protein sequence ID" value="ERK53140.1"/>
    <property type="molecule type" value="Genomic_DNA"/>
</dbReference>
<evidence type="ECO:0000313" key="1">
    <source>
        <dbReference type="EMBL" id="ERK53140.1"/>
    </source>
</evidence>
<protein>
    <submittedName>
        <fullName evidence="1">Uncharacterized protein</fullName>
    </submittedName>
</protein>
<name>U2PRJ7_9ACTN</name>
<keyword evidence="2" id="KW-1185">Reference proteome</keyword>
<dbReference type="Proteomes" id="UP000017052">
    <property type="component" value="Unassembled WGS sequence"/>
</dbReference>
<evidence type="ECO:0000313" key="2">
    <source>
        <dbReference type="Proteomes" id="UP000017052"/>
    </source>
</evidence>
<gene>
    <name evidence="1" type="ORF">HMPREF0682_0498</name>
</gene>
<dbReference type="AlphaFoldDB" id="U2PRJ7"/>
<organism evidence="1 2">
    <name type="scientific">Propionibacterium acidifaciens F0233</name>
    <dbReference type="NCBI Taxonomy" id="553198"/>
    <lineage>
        <taxon>Bacteria</taxon>
        <taxon>Bacillati</taxon>
        <taxon>Actinomycetota</taxon>
        <taxon>Actinomycetes</taxon>
        <taxon>Propionibacteriales</taxon>
        <taxon>Propionibacteriaceae</taxon>
        <taxon>Propionibacterium</taxon>
    </lineage>
</organism>
<comment type="caution">
    <text evidence="1">The sequence shown here is derived from an EMBL/GenBank/DDBJ whole genome shotgun (WGS) entry which is preliminary data.</text>
</comment>
<accession>U2PRJ7</accession>
<reference evidence="1" key="1">
    <citation type="submission" date="2013-08" db="EMBL/GenBank/DDBJ databases">
        <authorList>
            <person name="Durkin A.S."/>
            <person name="Haft D.R."/>
            <person name="McCorrison J."/>
            <person name="Torralba M."/>
            <person name="Gillis M."/>
            <person name="Haft D.H."/>
            <person name="Methe B."/>
            <person name="Sutton G."/>
            <person name="Nelson K.E."/>
        </authorList>
    </citation>
    <scope>NUCLEOTIDE SEQUENCE [LARGE SCALE GENOMIC DNA]</scope>
    <source>
        <strain evidence="1">F0233</strain>
    </source>
</reference>